<sequence>MSAILLELEDLLYGGGEPMNGFSGEIWEAEVEALLSFPNKPFCLVRDWRIIEIEVDDAYRKSLAEDGLMPFVLYARSVVMHSTGKRQPNDWVRSTFQRSLTRDYVFESVNTAYVLIGRGVRKKGSGRAVCSIGR</sequence>
<dbReference type="EMBL" id="CABVHQ010000023">
    <property type="protein sequence ID" value="VVO01287.1"/>
    <property type="molecule type" value="Genomic_DNA"/>
</dbReference>
<protein>
    <recommendedName>
        <fullName evidence="1">DUF6957 domain-containing protein</fullName>
    </recommendedName>
</protein>
<proteinExistence type="predicted"/>
<name>A0A5E7C943_PSEFL</name>
<dbReference type="AlphaFoldDB" id="A0A5E7C943"/>
<dbReference type="Proteomes" id="UP000337909">
    <property type="component" value="Unassembled WGS sequence"/>
</dbReference>
<evidence type="ECO:0000313" key="3">
    <source>
        <dbReference type="Proteomes" id="UP000337909"/>
    </source>
</evidence>
<reference evidence="2 3" key="1">
    <citation type="submission" date="2019-09" db="EMBL/GenBank/DDBJ databases">
        <authorList>
            <person name="Chandra G."/>
            <person name="Truman W A."/>
        </authorList>
    </citation>
    <scope>NUCLEOTIDE SEQUENCE [LARGE SCALE GENOMIC DNA]</scope>
    <source>
        <strain evidence="2">PS691</strain>
    </source>
</reference>
<gene>
    <name evidence="2" type="ORF">PS691_02651</name>
</gene>
<dbReference type="Pfam" id="PF22275">
    <property type="entry name" value="DUF6957"/>
    <property type="match status" value="1"/>
</dbReference>
<evidence type="ECO:0000313" key="2">
    <source>
        <dbReference type="EMBL" id="VVO01287.1"/>
    </source>
</evidence>
<organism evidence="2 3">
    <name type="scientific">Pseudomonas fluorescens</name>
    <dbReference type="NCBI Taxonomy" id="294"/>
    <lineage>
        <taxon>Bacteria</taxon>
        <taxon>Pseudomonadati</taxon>
        <taxon>Pseudomonadota</taxon>
        <taxon>Gammaproteobacteria</taxon>
        <taxon>Pseudomonadales</taxon>
        <taxon>Pseudomonadaceae</taxon>
        <taxon>Pseudomonas</taxon>
    </lineage>
</organism>
<accession>A0A5E7C943</accession>
<dbReference type="OrthoDB" id="7020948at2"/>
<dbReference type="InterPro" id="IPR054232">
    <property type="entry name" value="DUF6957"/>
</dbReference>
<feature type="domain" description="DUF6957" evidence="1">
    <location>
        <begin position="29"/>
        <end position="130"/>
    </location>
</feature>
<dbReference type="RefSeq" id="WP_150642642.1">
    <property type="nucleotide sequence ID" value="NZ_CABVHQ010000023.1"/>
</dbReference>
<evidence type="ECO:0000259" key="1">
    <source>
        <dbReference type="Pfam" id="PF22275"/>
    </source>
</evidence>